<keyword evidence="11" id="KW-1185">Reference proteome</keyword>
<dbReference type="InterPro" id="IPR005336">
    <property type="entry name" value="MPC"/>
</dbReference>
<evidence type="ECO:0000256" key="4">
    <source>
        <dbReference type="ARBA" id="ARBA00022692"/>
    </source>
</evidence>
<evidence type="ECO:0000256" key="6">
    <source>
        <dbReference type="ARBA" id="ARBA00022989"/>
    </source>
</evidence>
<comment type="similarity">
    <text evidence="2 9">Belongs to the mitochondrial pyruvate carrier (MPC) (TC 2.A.105) family.</text>
</comment>
<dbReference type="KEGG" id="ehx:EMIHUDRAFT_437003"/>
<dbReference type="HOGENOM" id="CLU_085890_0_0_1"/>
<reference evidence="11" key="1">
    <citation type="journal article" date="2013" name="Nature">
        <title>Pan genome of the phytoplankton Emiliania underpins its global distribution.</title>
        <authorList>
            <person name="Read B.A."/>
            <person name="Kegel J."/>
            <person name="Klute M.J."/>
            <person name="Kuo A."/>
            <person name="Lefebvre S.C."/>
            <person name="Maumus F."/>
            <person name="Mayer C."/>
            <person name="Miller J."/>
            <person name="Monier A."/>
            <person name="Salamov A."/>
            <person name="Young J."/>
            <person name="Aguilar M."/>
            <person name="Claverie J.M."/>
            <person name="Frickenhaus S."/>
            <person name="Gonzalez K."/>
            <person name="Herman E.K."/>
            <person name="Lin Y.C."/>
            <person name="Napier J."/>
            <person name="Ogata H."/>
            <person name="Sarno A.F."/>
            <person name="Shmutz J."/>
            <person name="Schroeder D."/>
            <person name="de Vargas C."/>
            <person name="Verret F."/>
            <person name="von Dassow P."/>
            <person name="Valentin K."/>
            <person name="Van de Peer Y."/>
            <person name="Wheeler G."/>
            <person name="Dacks J.B."/>
            <person name="Delwiche C.F."/>
            <person name="Dyhrman S.T."/>
            <person name="Glockner G."/>
            <person name="John U."/>
            <person name="Richards T."/>
            <person name="Worden A.Z."/>
            <person name="Zhang X."/>
            <person name="Grigoriev I.V."/>
            <person name="Allen A.E."/>
            <person name="Bidle K."/>
            <person name="Borodovsky M."/>
            <person name="Bowler C."/>
            <person name="Brownlee C."/>
            <person name="Cock J.M."/>
            <person name="Elias M."/>
            <person name="Gladyshev V.N."/>
            <person name="Groth M."/>
            <person name="Guda C."/>
            <person name="Hadaegh A."/>
            <person name="Iglesias-Rodriguez M.D."/>
            <person name="Jenkins J."/>
            <person name="Jones B.M."/>
            <person name="Lawson T."/>
            <person name="Leese F."/>
            <person name="Lindquist E."/>
            <person name="Lobanov A."/>
            <person name="Lomsadze A."/>
            <person name="Malik S.B."/>
            <person name="Marsh M.E."/>
            <person name="Mackinder L."/>
            <person name="Mock T."/>
            <person name="Mueller-Roeber B."/>
            <person name="Pagarete A."/>
            <person name="Parker M."/>
            <person name="Probert I."/>
            <person name="Quesneville H."/>
            <person name="Raines C."/>
            <person name="Rensing S.A."/>
            <person name="Riano-Pachon D.M."/>
            <person name="Richier S."/>
            <person name="Rokitta S."/>
            <person name="Shiraiwa Y."/>
            <person name="Soanes D.M."/>
            <person name="van der Giezen M."/>
            <person name="Wahlund T.M."/>
            <person name="Williams B."/>
            <person name="Wilson W."/>
            <person name="Wolfe G."/>
            <person name="Wurch L.L."/>
        </authorList>
    </citation>
    <scope>NUCLEOTIDE SEQUENCE</scope>
</reference>
<dbReference type="Pfam" id="PF03650">
    <property type="entry name" value="MPC"/>
    <property type="match status" value="2"/>
</dbReference>
<dbReference type="GO" id="GO:0005743">
    <property type="term" value="C:mitochondrial inner membrane"/>
    <property type="evidence" value="ECO:0007669"/>
    <property type="project" value="UniProtKB-SubCell"/>
</dbReference>
<comment type="function">
    <text evidence="9">Mediates the uptake of pyruvate into mitochondria.</text>
</comment>
<dbReference type="GeneID" id="17260232"/>
<keyword evidence="3 9" id="KW-0813">Transport</keyword>
<evidence type="ECO:0000256" key="8">
    <source>
        <dbReference type="ARBA" id="ARBA00023136"/>
    </source>
</evidence>
<dbReference type="OMA" id="LLFICHM"/>
<dbReference type="AlphaFoldDB" id="A0A0D3ISC1"/>
<evidence type="ECO:0000256" key="1">
    <source>
        <dbReference type="ARBA" id="ARBA00004448"/>
    </source>
</evidence>
<accession>A0A0D3ISC1</accession>
<dbReference type="PaxDb" id="2903-EOD14156"/>
<evidence type="ECO:0000256" key="7">
    <source>
        <dbReference type="ARBA" id="ARBA00023128"/>
    </source>
</evidence>
<evidence type="ECO:0000256" key="9">
    <source>
        <dbReference type="RuleBase" id="RU363100"/>
    </source>
</evidence>
<evidence type="ECO:0000313" key="11">
    <source>
        <dbReference type="Proteomes" id="UP000013827"/>
    </source>
</evidence>
<reference evidence="10" key="2">
    <citation type="submission" date="2024-10" db="UniProtKB">
        <authorList>
            <consortium name="EnsemblProtists"/>
        </authorList>
    </citation>
    <scope>IDENTIFICATION</scope>
</reference>
<keyword evidence="6 9" id="KW-1133">Transmembrane helix</keyword>
<keyword evidence="8 9" id="KW-0472">Membrane</keyword>
<evidence type="ECO:0000313" key="10">
    <source>
        <dbReference type="EnsemblProtists" id="EOD14156"/>
    </source>
</evidence>
<evidence type="ECO:0000256" key="5">
    <source>
        <dbReference type="ARBA" id="ARBA00022792"/>
    </source>
</evidence>
<dbReference type="PANTHER" id="PTHR14154">
    <property type="entry name" value="UPF0041 BRAIN PROTEIN 44-RELATED"/>
    <property type="match status" value="1"/>
</dbReference>
<keyword evidence="7 9" id="KW-0496">Mitochondrion</keyword>
<dbReference type="GO" id="GO:0006850">
    <property type="term" value="P:pyruvate import into mitochondria"/>
    <property type="evidence" value="ECO:0007669"/>
    <property type="project" value="InterPro"/>
</dbReference>
<dbReference type="RefSeq" id="XP_005766585.1">
    <property type="nucleotide sequence ID" value="XM_005766528.1"/>
</dbReference>
<organism evidence="10 11">
    <name type="scientific">Emiliania huxleyi (strain CCMP1516)</name>
    <dbReference type="NCBI Taxonomy" id="280463"/>
    <lineage>
        <taxon>Eukaryota</taxon>
        <taxon>Haptista</taxon>
        <taxon>Haptophyta</taxon>
        <taxon>Prymnesiophyceae</taxon>
        <taxon>Isochrysidales</taxon>
        <taxon>Noelaerhabdaceae</taxon>
        <taxon>Emiliania</taxon>
    </lineage>
</organism>
<name>A0A0D3ISC1_EMIH1</name>
<dbReference type="STRING" id="2903.R1DTP3"/>
<dbReference type="EnsemblProtists" id="EOD14156">
    <property type="protein sequence ID" value="EOD14156"/>
    <property type="gene ID" value="EMIHUDRAFT_437003"/>
</dbReference>
<evidence type="ECO:0000256" key="3">
    <source>
        <dbReference type="ARBA" id="ARBA00022448"/>
    </source>
</evidence>
<keyword evidence="4 9" id="KW-0812">Transmembrane</keyword>
<comment type="caution">
    <text evidence="9">Lacks conserved residue(s) required for the propagation of feature annotation.</text>
</comment>
<feature type="transmembrane region" description="Helical" evidence="9">
    <location>
        <begin position="183"/>
        <end position="202"/>
    </location>
</feature>
<dbReference type="eggNOG" id="KOG1590">
    <property type="taxonomic scope" value="Eukaryota"/>
</dbReference>
<sequence length="212" mass="23031">MGSAIYDALYQGPEVISMNMTPVQIVYSSLFARWAWVVQPRNLMLFFCHVSNVLAQSNQLRRAFEYQVEQGKADEVRAVGMQAGAGAVGLAALVMAGPRMQAAMVAMSIPGISSFAGAANGPFTVHFWAPMSKWLISGAQCPPARANFLDLERPVEKISIAQMSALTVTGFFFMPYALLVTPINYVLCSVNIALFGSSAWHLGRKVKADFLS</sequence>
<comment type="subcellular location">
    <subcellularLocation>
        <location evidence="1 9">Mitochondrion inner membrane</location>
        <topology evidence="1 9">Multi-pass membrane protein</topology>
    </subcellularLocation>
</comment>
<keyword evidence="5 9" id="KW-0999">Mitochondrion inner membrane</keyword>
<dbReference type="Proteomes" id="UP000013827">
    <property type="component" value="Unassembled WGS sequence"/>
</dbReference>
<protein>
    <recommendedName>
        <fullName evidence="9">Mitochondrial pyruvate carrier</fullName>
    </recommendedName>
</protein>
<evidence type="ECO:0000256" key="2">
    <source>
        <dbReference type="ARBA" id="ARBA00006416"/>
    </source>
</evidence>
<dbReference type="eggNOG" id="KOG1589">
    <property type="taxonomic scope" value="Eukaryota"/>
</dbReference>
<proteinExistence type="inferred from homology"/>